<dbReference type="EMBL" id="CM045875">
    <property type="protein sequence ID" value="KAI7944101.1"/>
    <property type="molecule type" value="Genomic_DNA"/>
</dbReference>
<dbReference type="Proteomes" id="UP001060170">
    <property type="component" value="Chromosome 11"/>
</dbReference>
<reference evidence="2" key="2">
    <citation type="journal article" date="2018" name="Mol. Plant Microbe Interact.">
        <title>Genome sequence resources for the wheat stripe rust pathogen (Puccinia striiformis f. sp. tritici) and the barley stripe rust pathogen (Puccinia striiformis f. sp. hordei).</title>
        <authorList>
            <person name="Xia C."/>
            <person name="Wang M."/>
            <person name="Yin C."/>
            <person name="Cornejo O.E."/>
            <person name="Hulbert S.H."/>
            <person name="Chen X."/>
        </authorList>
    </citation>
    <scope>NUCLEOTIDE SEQUENCE [LARGE SCALE GENOMIC DNA]</scope>
    <source>
        <strain evidence="2">93-210</strain>
    </source>
</reference>
<reference evidence="2" key="1">
    <citation type="journal article" date="2018" name="BMC Genomics">
        <title>Genomic insights into host adaptation between the wheat stripe rust pathogen (Puccinia striiformis f. sp. tritici) and the barley stripe rust pathogen (Puccinia striiformis f. sp. hordei).</title>
        <authorList>
            <person name="Xia C."/>
            <person name="Wang M."/>
            <person name="Yin C."/>
            <person name="Cornejo O.E."/>
            <person name="Hulbert S.H."/>
            <person name="Chen X."/>
        </authorList>
    </citation>
    <scope>NUCLEOTIDE SEQUENCE [LARGE SCALE GENOMIC DNA]</scope>
    <source>
        <strain evidence="2">93-210</strain>
    </source>
</reference>
<organism evidence="1 2">
    <name type="scientific">Puccinia striiformis f. sp. tritici</name>
    <dbReference type="NCBI Taxonomy" id="168172"/>
    <lineage>
        <taxon>Eukaryota</taxon>
        <taxon>Fungi</taxon>
        <taxon>Dikarya</taxon>
        <taxon>Basidiomycota</taxon>
        <taxon>Pucciniomycotina</taxon>
        <taxon>Pucciniomycetes</taxon>
        <taxon>Pucciniales</taxon>
        <taxon>Pucciniaceae</taxon>
        <taxon>Puccinia</taxon>
    </lineage>
</organism>
<evidence type="ECO:0000313" key="2">
    <source>
        <dbReference type="Proteomes" id="UP001060170"/>
    </source>
</evidence>
<sequence>MEFAFQQTCGTETQIRGRLNIPQSTLKHRPDSGEVQSNIIPTYTPLPNNNLVTSWGDPVSPTLYQSFIGSINYMALGTRPDLSYAVNYLARVSSNPNETHWTALKHLIQYIATTQNKRLRLQVSNDKLFDWTDTNWGGEFQRSTSGFIIYFLGSPIAWGSRSQRVVATSTCAAEFIALGSSVDFLLFLIPILKSLNCNPPIVFATTGLQYWYPTITL</sequence>
<gene>
    <name evidence="1" type="ORF">MJO28_011629</name>
</gene>
<proteinExistence type="predicted"/>
<evidence type="ECO:0000313" key="1">
    <source>
        <dbReference type="EMBL" id="KAI7944101.1"/>
    </source>
</evidence>
<reference evidence="1 2" key="3">
    <citation type="journal article" date="2022" name="Microbiol. Spectr.">
        <title>Folding features and dynamics of 3D genome architecture in plant fungal pathogens.</title>
        <authorList>
            <person name="Xia C."/>
        </authorList>
    </citation>
    <scope>NUCLEOTIDE SEQUENCE [LARGE SCALE GENOMIC DNA]</scope>
    <source>
        <strain evidence="1 2">93-210</strain>
    </source>
</reference>
<name>A0ACC0E3Y9_9BASI</name>
<comment type="caution">
    <text evidence="1">The sequence shown here is derived from an EMBL/GenBank/DDBJ whole genome shotgun (WGS) entry which is preliminary data.</text>
</comment>
<accession>A0ACC0E3Y9</accession>
<keyword evidence="2" id="KW-1185">Reference proteome</keyword>
<protein>
    <submittedName>
        <fullName evidence="1">Uncharacterized protein</fullName>
    </submittedName>
</protein>